<evidence type="ECO:0000259" key="4">
    <source>
        <dbReference type="Pfam" id="PF13360"/>
    </source>
</evidence>
<accession>A0A6A7BJ34</accession>
<evidence type="ECO:0000313" key="5">
    <source>
        <dbReference type="EMBL" id="KAF2855501.1"/>
    </source>
</evidence>
<comment type="cofactor">
    <cofactor evidence="1">
        <name>pyrroloquinoline quinone</name>
        <dbReference type="ChEBI" id="CHEBI:58442"/>
    </cofactor>
</comment>
<protein>
    <submittedName>
        <fullName evidence="5">Quino protein alcohol dehydrogenase-like protein</fullName>
    </submittedName>
</protein>
<dbReference type="PANTHER" id="PTHR32303">
    <property type="entry name" value="QUINOPROTEIN ALCOHOL DEHYDROGENASE (CYTOCHROME C)"/>
    <property type="match status" value="1"/>
</dbReference>
<evidence type="ECO:0000313" key="6">
    <source>
        <dbReference type="Proteomes" id="UP000799423"/>
    </source>
</evidence>
<dbReference type="InterPro" id="IPR002372">
    <property type="entry name" value="PQQ_rpt_dom"/>
</dbReference>
<organism evidence="5 6">
    <name type="scientific">Plenodomus tracheiphilus IPT5</name>
    <dbReference type="NCBI Taxonomy" id="1408161"/>
    <lineage>
        <taxon>Eukaryota</taxon>
        <taxon>Fungi</taxon>
        <taxon>Dikarya</taxon>
        <taxon>Ascomycota</taxon>
        <taxon>Pezizomycotina</taxon>
        <taxon>Dothideomycetes</taxon>
        <taxon>Pleosporomycetidae</taxon>
        <taxon>Pleosporales</taxon>
        <taxon>Pleosporineae</taxon>
        <taxon>Leptosphaeriaceae</taxon>
        <taxon>Plenodomus</taxon>
    </lineage>
</organism>
<dbReference type="GO" id="GO:0016491">
    <property type="term" value="F:oxidoreductase activity"/>
    <property type="evidence" value="ECO:0007669"/>
    <property type="project" value="UniProtKB-KW"/>
</dbReference>
<dbReference type="PANTHER" id="PTHR32303:SF10">
    <property type="entry name" value="OUTER MEMBRANE PROTEIN ASSEMBLY FACTOR BAMB"/>
    <property type="match status" value="1"/>
</dbReference>
<dbReference type="OrthoDB" id="416253at2759"/>
<dbReference type="Gene3D" id="2.140.10.10">
    <property type="entry name" value="Quinoprotein alcohol dehydrogenase-like superfamily"/>
    <property type="match status" value="1"/>
</dbReference>
<evidence type="ECO:0000256" key="1">
    <source>
        <dbReference type="ARBA" id="ARBA00001931"/>
    </source>
</evidence>
<sequence length="517" mass="54965">MSLFRPRDMIMLTPTSEHGSWLGFGGNIYNNHWAGSDAAVNTANIDTLRPFCEKEYGIGVSAAPLVEDGVAYYPTWNGLLVALDYQKCNTLWELNITELILKENGNSDAIVATGAALTSRTTPVSNGTTLFLGTLAHALLLAVNKQTGHIISTLSLSSHPLSTLTQSPTLYQNRLFIGLSTTESGAPSLDPTYKFSHKSSMHAITLTNNQTLTLLWTTPMIPPKTNTSGASIWGSQPSIDPLRNQLFIGTGQLFSLPPELAACQDANKNLTANIEHLVHEPCLPLNTYQTSILALDIVTGGINWYKTLGPLDAWNSACTPDIITGDGNATEPGQQCPENVGADADFGMAPAFVAGLGTTSTNTPGGKDIVVAGQKNGNLYAFSAQTGAVLWGRNVVPGGTEGGLSWGVAVDDGAVYYTGINSGRVEFSLASGERVSNSMFGAVDLKDGDTRWQVAAPRNMTSYVAPVVRTGAVLRDISLGAYFHGNIAVVKEYVMFGTGYRGGKADSIGKFSVYKVR</sequence>
<keyword evidence="6" id="KW-1185">Reference proteome</keyword>
<dbReference type="Gene3D" id="2.40.10.480">
    <property type="match status" value="1"/>
</dbReference>
<dbReference type="AlphaFoldDB" id="A0A6A7BJ34"/>
<gene>
    <name evidence="5" type="ORF">T440DRAFT_495290</name>
</gene>
<dbReference type="Proteomes" id="UP000799423">
    <property type="component" value="Unassembled WGS sequence"/>
</dbReference>
<dbReference type="InterPro" id="IPR011047">
    <property type="entry name" value="Quinoprotein_ADH-like_sf"/>
</dbReference>
<evidence type="ECO:0000256" key="2">
    <source>
        <dbReference type="ARBA" id="ARBA00008156"/>
    </source>
</evidence>
<reference evidence="5" key="1">
    <citation type="submission" date="2020-01" db="EMBL/GenBank/DDBJ databases">
        <authorList>
            <consortium name="DOE Joint Genome Institute"/>
            <person name="Haridas S."/>
            <person name="Albert R."/>
            <person name="Binder M."/>
            <person name="Bloem J."/>
            <person name="Labutti K."/>
            <person name="Salamov A."/>
            <person name="Andreopoulos B."/>
            <person name="Baker S.E."/>
            <person name="Barry K."/>
            <person name="Bills G."/>
            <person name="Bluhm B.H."/>
            <person name="Cannon C."/>
            <person name="Castanera R."/>
            <person name="Culley D.E."/>
            <person name="Daum C."/>
            <person name="Ezra D."/>
            <person name="Gonzalez J.B."/>
            <person name="Henrissat B."/>
            <person name="Kuo A."/>
            <person name="Liang C."/>
            <person name="Lipzen A."/>
            <person name="Lutzoni F."/>
            <person name="Magnuson J."/>
            <person name="Mondo S."/>
            <person name="Nolan M."/>
            <person name="Ohm R."/>
            <person name="Pangilinan J."/>
            <person name="Park H.-J."/>
            <person name="Ramirez L."/>
            <person name="Alfaro M."/>
            <person name="Sun H."/>
            <person name="Tritt A."/>
            <person name="Yoshinaga Y."/>
            <person name="Zwiers L.-H."/>
            <person name="Turgeon B.G."/>
            <person name="Goodwin S.B."/>
            <person name="Spatafora J.W."/>
            <person name="Crous P.W."/>
            <person name="Grigoriev I.V."/>
        </authorList>
    </citation>
    <scope>NUCLEOTIDE SEQUENCE</scope>
    <source>
        <strain evidence="5">IPT5</strain>
    </source>
</reference>
<dbReference type="Pfam" id="PF13360">
    <property type="entry name" value="PQQ_2"/>
    <property type="match status" value="1"/>
</dbReference>
<feature type="domain" description="Pyrrolo-quinoline quinone repeat" evidence="4">
    <location>
        <begin position="367"/>
        <end position="434"/>
    </location>
</feature>
<dbReference type="EMBL" id="MU006290">
    <property type="protein sequence ID" value="KAF2855501.1"/>
    <property type="molecule type" value="Genomic_DNA"/>
</dbReference>
<dbReference type="SMART" id="SM00564">
    <property type="entry name" value="PQQ"/>
    <property type="match status" value="4"/>
</dbReference>
<proteinExistence type="inferred from homology"/>
<name>A0A6A7BJ34_9PLEO</name>
<evidence type="ECO:0000256" key="3">
    <source>
        <dbReference type="ARBA" id="ARBA00023002"/>
    </source>
</evidence>
<comment type="similarity">
    <text evidence="2">Belongs to the bacterial PQQ dehydrogenase family.</text>
</comment>
<keyword evidence="3" id="KW-0560">Oxidoreductase</keyword>
<dbReference type="InterPro" id="IPR018391">
    <property type="entry name" value="PQQ_b-propeller_rpt"/>
</dbReference>
<dbReference type="SUPFAM" id="SSF50998">
    <property type="entry name" value="Quinoprotein alcohol dehydrogenase-like"/>
    <property type="match status" value="1"/>
</dbReference>